<feature type="domain" description="TdIF1 C-terminal" evidence="6">
    <location>
        <begin position="135"/>
        <end position="227"/>
    </location>
</feature>
<feature type="region of interest" description="Disordered" evidence="4">
    <location>
        <begin position="104"/>
        <end position="129"/>
    </location>
</feature>
<dbReference type="InterPro" id="IPR049121">
    <property type="entry name" value="TdIF1_C"/>
</dbReference>
<comment type="subcellular location">
    <subcellularLocation>
        <location evidence="1">Nucleus</location>
    </subcellularLocation>
</comment>
<dbReference type="EMBL" id="BT080716">
    <property type="protein sequence ID" value="ACO15140.1"/>
    <property type="molecule type" value="mRNA"/>
</dbReference>
<sequence length="347" mass="38743">MSRPSLLSTMDATSSARVLSKLRGGVSSSSSSSSSEDPLDLVRRIVQKDLNQKIYSLLQEYIRVYFQPAAKNVEANLGLDTSDLLEQTCINALEHAKGLFRGGALKRPLEPRHQDENKKRRKDDEESLSRKCGPDTLFVLGSKAKKAMASLPQHAHVVFRYLADQEDKDWLAKELHISTTGGKASIMVYEDVVRVVSSFKEMEEVEKRRRISELRGFNVPDFMLTKMKTFESTLMNDLLGGAKIKKEEPPVIIPKDDPAPDHVQDMLLNEIKDEEPAETAAPPPTGGVEDDLGFLHGMNLTSLVREFEMEAGAGFQHLGIFSLADDPESFSELSNEVQESFDNIEFN</sequence>
<dbReference type="Pfam" id="PF21229">
    <property type="entry name" value="TdIF1_2nd"/>
    <property type="match status" value="1"/>
</dbReference>
<organism evidence="7">
    <name type="scientific">Caligus clemensi</name>
    <name type="common">Sea louse</name>
    <dbReference type="NCBI Taxonomy" id="344056"/>
    <lineage>
        <taxon>Eukaryota</taxon>
        <taxon>Metazoa</taxon>
        <taxon>Ecdysozoa</taxon>
        <taxon>Arthropoda</taxon>
        <taxon>Crustacea</taxon>
        <taxon>Multicrustacea</taxon>
        <taxon>Hexanauplia</taxon>
        <taxon>Copepoda</taxon>
        <taxon>Siphonostomatoida</taxon>
        <taxon>Caligidae</taxon>
        <taxon>Caligus</taxon>
    </lineage>
</organism>
<evidence type="ECO:0000256" key="2">
    <source>
        <dbReference type="ARBA" id="ARBA00023125"/>
    </source>
</evidence>
<gene>
    <name evidence="7" type="primary">TDIF1</name>
</gene>
<proteinExistence type="evidence at transcript level"/>
<keyword evidence="2" id="KW-0238">DNA-binding</keyword>
<evidence type="ECO:0000256" key="3">
    <source>
        <dbReference type="ARBA" id="ARBA00023242"/>
    </source>
</evidence>
<evidence type="ECO:0000313" key="7">
    <source>
        <dbReference type="EMBL" id="ACO15140.1"/>
    </source>
</evidence>
<keyword evidence="7" id="KW-0808">Transferase</keyword>
<dbReference type="InterPro" id="IPR026064">
    <property type="entry name" value="TdIF1"/>
</dbReference>
<name>C1C1I7_CALCM</name>
<dbReference type="GO" id="GO:0005634">
    <property type="term" value="C:nucleus"/>
    <property type="evidence" value="ECO:0007669"/>
    <property type="project" value="UniProtKB-SubCell"/>
</dbReference>
<dbReference type="GO" id="GO:0003677">
    <property type="term" value="F:DNA binding"/>
    <property type="evidence" value="ECO:0007669"/>
    <property type="project" value="UniProtKB-KW"/>
</dbReference>
<keyword evidence="3" id="KW-0539">Nucleus</keyword>
<dbReference type="InterPro" id="IPR041384">
    <property type="entry name" value="DNTTIP1_dimer"/>
</dbReference>
<dbReference type="PANTHER" id="PTHR23399">
    <property type="entry name" value="DEOXYNUCLEOTIDYLTRANSFERASE TERMINAL-INTERACTING PROTEIN 1"/>
    <property type="match status" value="1"/>
</dbReference>
<dbReference type="GO" id="GO:0016740">
    <property type="term" value="F:transferase activity"/>
    <property type="evidence" value="ECO:0007669"/>
    <property type="project" value="UniProtKB-KW"/>
</dbReference>
<dbReference type="PANTHER" id="PTHR23399:SF2">
    <property type="entry name" value="DEOXYNUCLEOTIDYLTRANSFERASE TERMINAL-INTERACTING PROTEIN 1"/>
    <property type="match status" value="1"/>
</dbReference>
<dbReference type="AlphaFoldDB" id="C1C1I7"/>
<protein>
    <submittedName>
        <fullName evidence="7">Deoxynucleotidyltransferase terminal-interacting protein 1</fullName>
    </submittedName>
</protein>
<feature type="domain" description="DNTTIP1 dimerisation" evidence="5">
    <location>
        <begin position="39"/>
        <end position="101"/>
    </location>
</feature>
<evidence type="ECO:0000256" key="4">
    <source>
        <dbReference type="SAM" id="MobiDB-lite"/>
    </source>
</evidence>
<evidence type="ECO:0000259" key="5">
    <source>
        <dbReference type="Pfam" id="PF18192"/>
    </source>
</evidence>
<evidence type="ECO:0000259" key="6">
    <source>
        <dbReference type="Pfam" id="PF21229"/>
    </source>
</evidence>
<feature type="compositionally biased region" description="Basic and acidic residues" evidence="4">
    <location>
        <begin position="107"/>
        <end position="129"/>
    </location>
</feature>
<evidence type="ECO:0000256" key="1">
    <source>
        <dbReference type="ARBA" id="ARBA00004123"/>
    </source>
</evidence>
<accession>C1C1I7</accession>
<reference evidence="7" key="1">
    <citation type="submission" date="2009-03" db="EMBL/GenBank/DDBJ databases">
        <title>Caligus clemensi ESTs and full-length cDNAs.</title>
        <authorList>
            <person name="Yasuike M."/>
            <person name="von Schalburg K."/>
            <person name="Cooper G."/>
            <person name="Leong J."/>
            <person name="Jones S.R.M."/>
            <person name="Koop B.F."/>
        </authorList>
    </citation>
    <scope>NUCLEOTIDE SEQUENCE</scope>
    <source>
        <tissue evidence="7">Whole</tissue>
    </source>
</reference>
<dbReference type="Pfam" id="PF18192">
    <property type="entry name" value="DNTTIP1_dimer"/>
    <property type="match status" value="1"/>
</dbReference>
<dbReference type="GO" id="GO:0031491">
    <property type="term" value="F:nucleosome binding"/>
    <property type="evidence" value="ECO:0007669"/>
    <property type="project" value="TreeGrafter"/>
</dbReference>